<reference evidence="1" key="1">
    <citation type="journal article" date="2015" name="Proc. Natl. Acad. Sci. U.S.A.">
        <title>Networks of energetic and metabolic interactions define dynamics in microbial communities.</title>
        <authorList>
            <person name="Embree M."/>
            <person name="Liu J.K."/>
            <person name="Al-Bassam M.M."/>
            <person name="Zengler K."/>
        </authorList>
    </citation>
    <scope>NUCLEOTIDE SEQUENCE</scope>
</reference>
<accession>A0A0W8FKP5</accession>
<organism evidence="1">
    <name type="scientific">hydrocarbon metagenome</name>
    <dbReference type="NCBI Taxonomy" id="938273"/>
    <lineage>
        <taxon>unclassified sequences</taxon>
        <taxon>metagenomes</taxon>
        <taxon>ecological metagenomes</taxon>
    </lineage>
</organism>
<dbReference type="EMBL" id="LNQE01001131">
    <property type="protein sequence ID" value="KUG20883.1"/>
    <property type="molecule type" value="Genomic_DNA"/>
</dbReference>
<comment type="caution">
    <text evidence="1">The sequence shown here is derived from an EMBL/GenBank/DDBJ whole genome shotgun (WGS) entry which is preliminary data.</text>
</comment>
<sequence length="84" mass="9709">MDVRTEKQQAFIERVQDILSSTRELDRVREALGSLGFIVKGEHGGVVSMEHADAELFIQLRFNEEHTVISHNIVTYDEIIQQQR</sequence>
<name>A0A0W8FKP5_9ZZZZ</name>
<dbReference type="AlphaFoldDB" id="A0A0W8FKP5"/>
<proteinExistence type="predicted"/>
<protein>
    <submittedName>
        <fullName evidence="1">Uncharacterized protein</fullName>
    </submittedName>
</protein>
<evidence type="ECO:0000313" key="1">
    <source>
        <dbReference type="EMBL" id="KUG20883.1"/>
    </source>
</evidence>
<gene>
    <name evidence="1" type="ORF">ASZ90_009371</name>
</gene>